<keyword evidence="4" id="KW-1185">Reference proteome</keyword>
<protein>
    <submittedName>
        <fullName evidence="3">Uncharacterized protein</fullName>
    </submittedName>
</protein>
<gene>
    <name evidence="3" type="ORF">ABW18_05855</name>
</gene>
<feature type="region of interest" description="Disordered" evidence="1">
    <location>
        <begin position="26"/>
        <end position="61"/>
    </location>
</feature>
<sequence length="276" mass="28009">MCALLAVAAALTSITSACADSTSVTRAAQSSSATPTVSAQQDPARCAEKPPSGPIDRQGSDLRFTRGHVLISPRQLTASTGQPAVGGQVGVDGQVGADGQVVAPASPTAQQMSPAPTCYEFGRWGEPTPDVPPDSLLFVFKGDGTEGAQIEFPVGALTGEHLPPTDGPRPPVGPLTTPINATVGLSEKGTYRSSTACRLTLTAMSSKRAAGSFDCPETIVSEQNPLDPNDDVPVDDDSAAPAAAPTPGAPTTAAAPTPGAQPERPTSLTGWFDLQP</sequence>
<feature type="chain" id="PRO_5045086105" evidence="2">
    <location>
        <begin position="20"/>
        <end position="276"/>
    </location>
</feature>
<dbReference type="Proteomes" id="UP000037247">
    <property type="component" value="Unassembled WGS sequence"/>
</dbReference>
<dbReference type="EMBL" id="LDTZ01000014">
    <property type="protein sequence ID" value="KNA92909.1"/>
    <property type="molecule type" value="Genomic_DNA"/>
</dbReference>
<evidence type="ECO:0000313" key="3">
    <source>
        <dbReference type="EMBL" id="KNA92909.1"/>
    </source>
</evidence>
<proteinExistence type="predicted"/>
<feature type="compositionally biased region" description="Polar residues" evidence="1">
    <location>
        <begin position="26"/>
        <end position="41"/>
    </location>
</feature>
<evidence type="ECO:0000256" key="2">
    <source>
        <dbReference type="SAM" id="SignalP"/>
    </source>
</evidence>
<organism evidence="3 4">
    <name type="scientific">Gordonia jacobaea</name>
    <dbReference type="NCBI Taxonomy" id="122202"/>
    <lineage>
        <taxon>Bacteria</taxon>
        <taxon>Bacillati</taxon>
        <taxon>Actinomycetota</taxon>
        <taxon>Actinomycetes</taxon>
        <taxon>Mycobacteriales</taxon>
        <taxon>Gordoniaceae</taxon>
        <taxon>Gordonia</taxon>
    </lineage>
</organism>
<keyword evidence="2" id="KW-0732">Signal</keyword>
<accession>A0ABR5IGT3</accession>
<feature type="signal peptide" evidence="2">
    <location>
        <begin position="1"/>
        <end position="19"/>
    </location>
</feature>
<evidence type="ECO:0000313" key="4">
    <source>
        <dbReference type="Proteomes" id="UP000037247"/>
    </source>
</evidence>
<feature type="region of interest" description="Disordered" evidence="1">
    <location>
        <begin position="218"/>
        <end position="276"/>
    </location>
</feature>
<comment type="caution">
    <text evidence="3">The sequence shown here is derived from an EMBL/GenBank/DDBJ whole genome shotgun (WGS) entry which is preliminary data.</text>
</comment>
<name>A0ABR5IGT3_9ACTN</name>
<feature type="compositionally biased region" description="Low complexity" evidence="1">
    <location>
        <begin position="239"/>
        <end position="260"/>
    </location>
</feature>
<feature type="compositionally biased region" description="Acidic residues" evidence="1">
    <location>
        <begin position="228"/>
        <end position="238"/>
    </location>
</feature>
<evidence type="ECO:0000256" key="1">
    <source>
        <dbReference type="SAM" id="MobiDB-lite"/>
    </source>
</evidence>
<reference evidence="3 4" key="1">
    <citation type="submission" date="2015-05" db="EMBL/GenBank/DDBJ databases">
        <title>Draft genome sequence of the bacterium Gordonia jacobaea a new member of the Gordonia genus.</title>
        <authorList>
            <person name="Jimenez-Galisteo G."/>
            <person name="Dominguez A."/>
            <person name="Munoz E."/>
            <person name="Vinas M."/>
        </authorList>
    </citation>
    <scope>NUCLEOTIDE SEQUENCE [LARGE SCALE GENOMIC DNA]</scope>
    <source>
        <strain evidence="4">mv1</strain>
    </source>
</reference>